<sequence>MSWVLHELSALLACTFHVLHIYIISQCLQHLDRLHKLRIEWVLRVRNRSQRHALRMFTALNHCILALRSHLTYRLKAASVTFRRPRHRIGRPTGLASLLLSPPCHLRRLRPE</sequence>
<organism evidence="1 2">
    <name type="scientific">Dichomitus squalens</name>
    <dbReference type="NCBI Taxonomy" id="114155"/>
    <lineage>
        <taxon>Eukaryota</taxon>
        <taxon>Fungi</taxon>
        <taxon>Dikarya</taxon>
        <taxon>Basidiomycota</taxon>
        <taxon>Agaricomycotina</taxon>
        <taxon>Agaricomycetes</taxon>
        <taxon>Polyporales</taxon>
        <taxon>Polyporaceae</taxon>
        <taxon>Dichomitus</taxon>
    </lineage>
</organism>
<dbReference type="AlphaFoldDB" id="A0A4Q9PCL7"/>
<name>A0A4Q9PCL7_9APHY</name>
<gene>
    <name evidence="1" type="ORF">BD310DRAFT_910145</name>
</gene>
<dbReference type="Proteomes" id="UP000292082">
    <property type="component" value="Unassembled WGS sequence"/>
</dbReference>
<keyword evidence="2" id="KW-1185">Reference proteome</keyword>
<reference evidence="1 2" key="1">
    <citation type="submission" date="2019-01" db="EMBL/GenBank/DDBJ databases">
        <title>Draft genome sequences of three monokaryotic isolates of the white-rot basidiomycete fungus Dichomitus squalens.</title>
        <authorList>
            <consortium name="DOE Joint Genome Institute"/>
            <person name="Lopez S.C."/>
            <person name="Andreopoulos B."/>
            <person name="Pangilinan J."/>
            <person name="Lipzen A."/>
            <person name="Riley R."/>
            <person name="Ahrendt S."/>
            <person name="Ng V."/>
            <person name="Barry K."/>
            <person name="Daum C."/>
            <person name="Grigoriev I.V."/>
            <person name="Hilden K.S."/>
            <person name="Makela M.R."/>
            <person name="de Vries R.P."/>
        </authorList>
    </citation>
    <scope>NUCLEOTIDE SEQUENCE [LARGE SCALE GENOMIC DNA]</scope>
    <source>
        <strain evidence="1 2">CBS 464.89</strain>
    </source>
</reference>
<proteinExistence type="predicted"/>
<dbReference type="EMBL" id="ML145255">
    <property type="protein sequence ID" value="TBU52348.1"/>
    <property type="molecule type" value="Genomic_DNA"/>
</dbReference>
<accession>A0A4Q9PCL7</accession>
<evidence type="ECO:0000313" key="1">
    <source>
        <dbReference type="EMBL" id="TBU52348.1"/>
    </source>
</evidence>
<evidence type="ECO:0000313" key="2">
    <source>
        <dbReference type="Proteomes" id="UP000292082"/>
    </source>
</evidence>
<protein>
    <submittedName>
        <fullName evidence="1">Uncharacterized protein</fullName>
    </submittedName>
</protein>